<evidence type="ECO:0000256" key="2">
    <source>
        <dbReference type="SAM" id="Phobius"/>
    </source>
</evidence>
<feature type="region of interest" description="Disordered" evidence="1">
    <location>
        <begin position="1"/>
        <end position="39"/>
    </location>
</feature>
<dbReference type="PANTHER" id="PTHR32301">
    <property type="entry name" value="COUNTIN RECEPTOR CNR3-RELATED"/>
    <property type="match status" value="1"/>
</dbReference>
<keyword evidence="2" id="KW-1133">Transmembrane helix</keyword>
<keyword evidence="2" id="KW-0472">Membrane</keyword>
<dbReference type="PANTHER" id="PTHR32301:SF6">
    <property type="entry name" value="GOLVESIN-RELATED"/>
    <property type="match status" value="1"/>
</dbReference>
<proteinExistence type="predicted"/>
<evidence type="ECO:0000313" key="3">
    <source>
        <dbReference type="EMBL" id="CAE4601369.1"/>
    </source>
</evidence>
<evidence type="ECO:0008006" key="4">
    <source>
        <dbReference type="Google" id="ProtNLM"/>
    </source>
</evidence>
<keyword evidence="2" id="KW-0812">Transmembrane</keyword>
<dbReference type="AlphaFoldDB" id="A0A7S4R280"/>
<sequence>MSEHRRSFINWGVSEEGEESDSQAEEKIEEDDGIPVRYGYPSKIKEKKKMAIDPDGATMQAKGGERVLMKVSAFRQSLSKKRAASGALLIGVIGMAACVLPGSTPTRYIPDQMKKTSSAFDYHDGANYGYNETTFDVGNSEQSGKYNLQLDEPMISGGITIPPYIDATFVDTFQPSDDGGFELTPFLHKAGEIPFFWLVPTSGGIVEEVLSRCVKAVLATPFPLGYWRGSDETLRVFNLEQGAFVNVDLGHSNGIDHASDLNLADYGLADVFVSPHFNYVANNLLSAPQHKGRMFTVFRHPIERAIARHSSFIKQHRSGQPEADSRLAQMSLAEFAQSDYSSKDWLTRFLVNKRRERVTWEDVQKAKEILRKKFLIGLYDRVEESMERIERYFGWFKNGPLERECHQNLIAAERAHDTEDYMYEVGQEGSIDIGSEVYGLMLKNNEKDMEVYWYAVGLFEEQGKLFPPLSW</sequence>
<dbReference type="InterPro" id="IPR027417">
    <property type="entry name" value="P-loop_NTPase"/>
</dbReference>
<dbReference type="EMBL" id="HBNS01014750">
    <property type="protein sequence ID" value="CAE4601369.1"/>
    <property type="molecule type" value="Transcribed_RNA"/>
</dbReference>
<feature type="transmembrane region" description="Helical" evidence="2">
    <location>
        <begin position="83"/>
        <end position="103"/>
    </location>
</feature>
<gene>
    <name evidence="3" type="ORF">DBRI00130_LOCUS11855</name>
</gene>
<reference evidence="3" key="1">
    <citation type="submission" date="2021-01" db="EMBL/GenBank/DDBJ databases">
        <authorList>
            <person name="Corre E."/>
            <person name="Pelletier E."/>
            <person name="Niang G."/>
            <person name="Scheremetjew M."/>
            <person name="Finn R."/>
            <person name="Kale V."/>
            <person name="Holt S."/>
            <person name="Cochrane G."/>
            <person name="Meng A."/>
            <person name="Brown T."/>
            <person name="Cohen L."/>
        </authorList>
    </citation>
    <scope>NUCLEOTIDE SEQUENCE</scope>
    <source>
        <strain evidence="3">GSO104</strain>
    </source>
</reference>
<dbReference type="InterPro" id="IPR053259">
    <property type="entry name" value="Golvesin-related_Golgi"/>
</dbReference>
<protein>
    <recommendedName>
        <fullName evidence="4">Sulfotransferase domain-containing protein</fullName>
    </recommendedName>
</protein>
<name>A0A7S4R280_9STRA</name>
<evidence type="ECO:0000256" key="1">
    <source>
        <dbReference type="SAM" id="MobiDB-lite"/>
    </source>
</evidence>
<organism evidence="3">
    <name type="scientific">Ditylum brightwellii</name>
    <dbReference type="NCBI Taxonomy" id="49249"/>
    <lineage>
        <taxon>Eukaryota</taxon>
        <taxon>Sar</taxon>
        <taxon>Stramenopiles</taxon>
        <taxon>Ochrophyta</taxon>
        <taxon>Bacillariophyta</taxon>
        <taxon>Mediophyceae</taxon>
        <taxon>Lithodesmiophycidae</taxon>
        <taxon>Lithodesmiales</taxon>
        <taxon>Lithodesmiaceae</taxon>
        <taxon>Ditylum</taxon>
    </lineage>
</organism>
<feature type="compositionally biased region" description="Acidic residues" evidence="1">
    <location>
        <begin position="15"/>
        <end position="33"/>
    </location>
</feature>
<dbReference type="Gene3D" id="3.40.50.300">
    <property type="entry name" value="P-loop containing nucleotide triphosphate hydrolases"/>
    <property type="match status" value="1"/>
</dbReference>
<accession>A0A7S4R280</accession>